<keyword evidence="13" id="KW-0732">Signal</keyword>
<feature type="domain" description="HAMP" evidence="16">
    <location>
        <begin position="307"/>
        <end position="359"/>
    </location>
</feature>
<reference evidence="18" key="1">
    <citation type="submission" date="2017-02" db="EMBL/GenBank/DDBJ databases">
        <authorList>
            <person name="Varghese N."/>
            <person name="Submissions S."/>
        </authorList>
    </citation>
    <scope>NUCLEOTIDE SEQUENCE [LARGE SCALE GENOMIC DNA]</scope>
    <source>
        <strain evidence="18">DSM 23966</strain>
    </source>
</reference>
<feature type="domain" description="Methyl-accepting transducer" evidence="14">
    <location>
        <begin position="378"/>
        <end position="628"/>
    </location>
</feature>
<dbReference type="InterPro" id="IPR004089">
    <property type="entry name" value="MCPsignal_dom"/>
</dbReference>
<dbReference type="InterPro" id="IPR003660">
    <property type="entry name" value="HAMP_dom"/>
</dbReference>
<comment type="subcellular location">
    <subcellularLocation>
        <location evidence="1">Cell inner membrane</location>
        <topology evidence="1">Multi-pass membrane protein</topology>
    </subcellularLocation>
</comment>
<comment type="similarity">
    <text evidence="10">Belongs to the methyl-accepting chemotaxis (MCP) protein family.</text>
</comment>
<dbReference type="Gene3D" id="3.30.450.20">
    <property type="entry name" value="PAS domain"/>
    <property type="match status" value="1"/>
</dbReference>
<dbReference type="Pfam" id="PF02743">
    <property type="entry name" value="dCache_1"/>
    <property type="match status" value="1"/>
</dbReference>
<evidence type="ECO:0000313" key="17">
    <source>
        <dbReference type="EMBL" id="SKB06538.1"/>
    </source>
</evidence>
<dbReference type="PRINTS" id="PR00260">
    <property type="entry name" value="CHEMTRNSDUCR"/>
</dbReference>
<evidence type="ECO:0000256" key="7">
    <source>
        <dbReference type="ARBA" id="ARBA00022989"/>
    </source>
</evidence>
<feature type="signal peptide" evidence="13">
    <location>
        <begin position="1"/>
        <end position="31"/>
    </location>
</feature>
<evidence type="ECO:0000256" key="13">
    <source>
        <dbReference type="SAM" id="SignalP"/>
    </source>
</evidence>
<sequence length="664" mass="72911">MKRSIKTKIISSSIVLFFLGAAIMTAFSSNAVQKNSFENNVEASEAIVHELSRSTGKYIEQFEKGLSQLASSSDFRDYKSATGESEVDVQQPLNQILLDFLEVHDKTTFIYYATPDKNMLHVPFVEMEEGFDPTSRGWYKGAAENPDSVFWTDPYIDAGTNELAITGAKAVELDGQIAGVIGITLDLSTFTSELEETELGFHGYPIMLDKTGTAISHPTLQGESLMEHPYIAEMYAKNKESDVIHYEVEGNDHVMVYSTLPDLGWKISAVYDKKEINLMANKLRTSMISITLITLVILAAFLYALMSKTLKPVDTLKDLMASVAQGDLTVRSNNQSKDEFGELGNSFNTMIGHMDTIITVVNQSAADVRMNSESMSAVAEETSASSSEVAHAVNEIAKGAAKSAEDSEDVTVQADSLGEQINEIASRSRRMTEMAQQAGVMNTNGSEQMKQMQGSFADWENDLKSMFSVIGNLGNKVKAIGSVMETITDISSQTNLLALNASIEAARAGEHGKGFAVVAEEVRKLAEQSARSTDEVKVTVLELQEESRMVTTQMQETMDNFHRQSSVVEETETTFKDISHLMSDMQESIDDIYSQVQSVTTYKEQVAQTIQMMAATSQETAAACEEVSASTEEQLRATQSVTDSAVKLTELSEELSKVVQQFKI</sequence>
<dbReference type="Proteomes" id="UP000190042">
    <property type="component" value="Unassembled WGS sequence"/>
</dbReference>
<feature type="chain" id="PRO_5010565264" evidence="13">
    <location>
        <begin position="32"/>
        <end position="664"/>
    </location>
</feature>
<dbReference type="CDD" id="cd12913">
    <property type="entry name" value="PDC1_MCP_like"/>
    <property type="match status" value="1"/>
</dbReference>
<dbReference type="InterPro" id="IPR004090">
    <property type="entry name" value="Chemotax_Me-accpt_rcpt"/>
</dbReference>
<gene>
    <name evidence="17" type="ORF">SAMN04244570_0181</name>
</gene>
<dbReference type="GO" id="GO:0006935">
    <property type="term" value="P:chemotaxis"/>
    <property type="evidence" value="ECO:0007669"/>
    <property type="project" value="UniProtKB-KW"/>
</dbReference>
<keyword evidence="4" id="KW-0145">Chemotaxis</keyword>
<evidence type="ECO:0000259" key="16">
    <source>
        <dbReference type="PROSITE" id="PS50885"/>
    </source>
</evidence>
<dbReference type="PROSITE" id="PS50885">
    <property type="entry name" value="HAMP"/>
    <property type="match status" value="1"/>
</dbReference>
<keyword evidence="7 12" id="KW-1133">Transmembrane helix</keyword>
<evidence type="ECO:0000313" key="18">
    <source>
        <dbReference type="Proteomes" id="UP000190042"/>
    </source>
</evidence>
<evidence type="ECO:0000256" key="6">
    <source>
        <dbReference type="ARBA" id="ARBA00022692"/>
    </source>
</evidence>
<dbReference type="InterPro" id="IPR029151">
    <property type="entry name" value="Sensor-like_sf"/>
</dbReference>
<keyword evidence="5" id="KW-0997">Cell inner membrane</keyword>
<keyword evidence="2" id="KW-1003">Cell membrane</keyword>
<dbReference type="Gene3D" id="1.10.287.950">
    <property type="entry name" value="Methyl-accepting chemotaxis protein"/>
    <property type="match status" value="1"/>
</dbReference>
<name>A0A1T4YY97_9BACL</name>
<evidence type="ECO:0000256" key="9">
    <source>
        <dbReference type="ARBA" id="ARBA00023224"/>
    </source>
</evidence>
<dbReference type="PANTHER" id="PTHR32089">
    <property type="entry name" value="METHYL-ACCEPTING CHEMOTAXIS PROTEIN MCPB"/>
    <property type="match status" value="1"/>
</dbReference>
<keyword evidence="18" id="KW-1185">Reference proteome</keyword>
<protein>
    <submittedName>
        <fullName evidence="17">Methyl-accepting chemotaxis protein</fullName>
    </submittedName>
</protein>
<dbReference type="PROSITE" id="PS50192">
    <property type="entry name" value="T_SNARE"/>
    <property type="match status" value="1"/>
</dbReference>
<dbReference type="GO" id="GO:0004888">
    <property type="term" value="F:transmembrane signaling receptor activity"/>
    <property type="evidence" value="ECO:0007669"/>
    <property type="project" value="InterPro"/>
</dbReference>
<evidence type="ECO:0000256" key="8">
    <source>
        <dbReference type="ARBA" id="ARBA00023136"/>
    </source>
</evidence>
<dbReference type="Pfam" id="PF00015">
    <property type="entry name" value="MCPsignal"/>
    <property type="match status" value="1"/>
</dbReference>
<evidence type="ECO:0000256" key="5">
    <source>
        <dbReference type="ARBA" id="ARBA00022519"/>
    </source>
</evidence>
<dbReference type="EMBL" id="FUYJ01000011">
    <property type="protein sequence ID" value="SKB06538.1"/>
    <property type="molecule type" value="Genomic_DNA"/>
</dbReference>
<dbReference type="InterPro" id="IPR000727">
    <property type="entry name" value="T_SNARE_dom"/>
</dbReference>
<evidence type="ECO:0000256" key="12">
    <source>
        <dbReference type="SAM" id="Phobius"/>
    </source>
</evidence>
<dbReference type="Pfam" id="PF00672">
    <property type="entry name" value="HAMP"/>
    <property type="match status" value="1"/>
</dbReference>
<evidence type="ECO:0000256" key="11">
    <source>
        <dbReference type="PROSITE-ProRule" id="PRU00284"/>
    </source>
</evidence>
<evidence type="ECO:0000259" key="15">
    <source>
        <dbReference type="PROSITE" id="PS50192"/>
    </source>
</evidence>
<dbReference type="CDD" id="cd12912">
    <property type="entry name" value="PDC2_MCP_like"/>
    <property type="match status" value="1"/>
</dbReference>
<evidence type="ECO:0000256" key="4">
    <source>
        <dbReference type="ARBA" id="ARBA00022500"/>
    </source>
</evidence>
<evidence type="ECO:0000256" key="3">
    <source>
        <dbReference type="ARBA" id="ARBA00022481"/>
    </source>
</evidence>
<evidence type="ECO:0000256" key="10">
    <source>
        <dbReference type="ARBA" id="ARBA00029447"/>
    </source>
</evidence>
<dbReference type="Gene3D" id="6.10.340.10">
    <property type="match status" value="1"/>
</dbReference>
<dbReference type="PROSITE" id="PS50111">
    <property type="entry name" value="CHEMOTAXIS_TRANSDUC_2"/>
    <property type="match status" value="1"/>
</dbReference>
<dbReference type="GO" id="GO:0005886">
    <property type="term" value="C:plasma membrane"/>
    <property type="evidence" value="ECO:0007669"/>
    <property type="project" value="UniProtKB-SubCell"/>
</dbReference>
<dbReference type="SMART" id="SM00304">
    <property type="entry name" value="HAMP"/>
    <property type="match status" value="1"/>
</dbReference>
<dbReference type="AlphaFoldDB" id="A0A1T4YY97"/>
<keyword evidence="8 12" id="KW-0472">Membrane</keyword>
<organism evidence="17 18">
    <name type="scientific">Sporosarcina newyorkensis</name>
    <dbReference type="NCBI Taxonomy" id="759851"/>
    <lineage>
        <taxon>Bacteria</taxon>
        <taxon>Bacillati</taxon>
        <taxon>Bacillota</taxon>
        <taxon>Bacilli</taxon>
        <taxon>Bacillales</taxon>
        <taxon>Caryophanaceae</taxon>
        <taxon>Sporosarcina</taxon>
    </lineage>
</organism>
<proteinExistence type="inferred from homology"/>
<keyword evidence="9 11" id="KW-0807">Transducer</keyword>
<dbReference type="SUPFAM" id="SSF58104">
    <property type="entry name" value="Methyl-accepting chemotaxis protein (MCP) signaling domain"/>
    <property type="match status" value="1"/>
</dbReference>
<feature type="domain" description="T-SNARE coiled-coil homology" evidence="15">
    <location>
        <begin position="551"/>
        <end position="613"/>
    </location>
</feature>
<keyword evidence="3" id="KW-0488">Methylation</keyword>
<evidence type="ECO:0000259" key="14">
    <source>
        <dbReference type="PROSITE" id="PS50111"/>
    </source>
</evidence>
<dbReference type="GO" id="GO:0007165">
    <property type="term" value="P:signal transduction"/>
    <property type="evidence" value="ECO:0007669"/>
    <property type="project" value="UniProtKB-KW"/>
</dbReference>
<keyword evidence="6 12" id="KW-0812">Transmembrane</keyword>
<feature type="transmembrane region" description="Helical" evidence="12">
    <location>
        <begin position="287"/>
        <end position="306"/>
    </location>
</feature>
<dbReference type="SUPFAM" id="SSF103190">
    <property type="entry name" value="Sensory domain-like"/>
    <property type="match status" value="1"/>
</dbReference>
<dbReference type="CDD" id="cd06225">
    <property type="entry name" value="HAMP"/>
    <property type="match status" value="1"/>
</dbReference>
<evidence type="ECO:0000256" key="2">
    <source>
        <dbReference type="ARBA" id="ARBA00022475"/>
    </source>
</evidence>
<dbReference type="SMART" id="SM00283">
    <property type="entry name" value="MA"/>
    <property type="match status" value="1"/>
</dbReference>
<dbReference type="PANTHER" id="PTHR32089:SF114">
    <property type="entry name" value="METHYL-ACCEPTING CHEMOTAXIS PROTEIN MCPB"/>
    <property type="match status" value="1"/>
</dbReference>
<accession>A0A1T4YY97</accession>
<dbReference type="InterPro" id="IPR033479">
    <property type="entry name" value="dCache_1"/>
</dbReference>
<evidence type="ECO:0000256" key="1">
    <source>
        <dbReference type="ARBA" id="ARBA00004429"/>
    </source>
</evidence>
<dbReference type="RefSeq" id="WP_009499260.1">
    <property type="nucleotide sequence ID" value="NZ_FUYJ01000011.1"/>
</dbReference>